<dbReference type="InterPro" id="IPR003658">
    <property type="entry name" value="Anti-sigma_ant"/>
</dbReference>
<name>A0ABN1TBP0_9ACTN</name>
<reference evidence="4 5" key="1">
    <citation type="journal article" date="2019" name="Int. J. Syst. Evol. Microbiol.">
        <title>The Global Catalogue of Microorganisms (GCM) 10K type strain sequencing project: providing services to taxonomists for standard genome sequencing and annotation.</title>
        <authorList>
            <consortium name="The Broad Institute Genomics Platform"/>
            <consortium name="The Broad Institute Genome Sequencing Center for Infectious Disease"/>
            <person name="Wu L."/>
            <person name="Ma J."/>
        </authorList>
    </citation>
    <scope>NUCLEOTIDE SEQUENCE [LARGE SCALE GENOMIC DNA]</scope>
    <source>
        <strain evidence="4 5">JCM 13002</strain>
    </source>
</reference>
<evidence type="ECO:0000259" key="3">
    <source>
        <dbReference type="PROSITE" id="PS50801"/>
    </source>
</evidence>
<gene>
    <name evidence="4" type="ORF">GCM10009663_11710</name>
</gene>
<dbReference type="PANTHER" id="PTHR33495:SF2">
    <property type="entry name" value="ANTI-SIGMA FACTOR ANTAGONIST TM_1081-RELATED"/>
    <property type="match status" value="1"/>
</dbReference>
<evidence type="ECO:0000313" key="4">
    <source>
        <dbReference type="EMBL" id="GAA1073348.1"/>
    </source>
</evidence>
<organism evidence="4 5">
    <name type="scientific">Kitasatospora arboriphila</name>
    <dbReference type="NCBI Taxonomy" id="258052"/>
    <lineage>
        <taxon>Bacteria</taxon>
        <taxon>Bacillati</taxon>
        <taxon>Actinomycetota</taxon>
        <taxon>Actinomycetes</taxon>
        <taxon>Kitasatosporales</taxon>
        <taxon>Streptomycetaceae</taxon>
        <taxon>Kitasatospora</taxon>
    </lineage>
</organism>
<evidence type="ECO:0000313" key="5">
    <source>
        <dbReference type="Proteomes" id="UP001499987"/>
    </source>
</evidence>
<dbReference type="Pfam" id="PF13466">
    <property type="entry name" value="STAS_2"/>
    <property type="match status" value="1"/>
</dbReference>
<dbReference type="InterPro" id="IPR002645">
    <property type="entry name" value="STAS_dom"/>
</dbReference>
<dbReference type="RefSeq" id="WP_344622401.1">
    <property type="nucleotide sequence ID" value="NZ_BAAALD010000007.1"/>
</dbReference>
<keyword evidence="5" id="KW-1185">Reference proteome</keyword>
<comment type="caution">
    <text evidence="4">The sequence shown here is derived from an EMBL/GenBank/DDBJ whole genome shotgun (WGS) entry which is preliminary data.</text>
</comment>
<dbReference type="InterPro" id="IPR058548">
    <property type="entry name" value="MlaB-like_STAS"/>
</dbReference>
<proteinExistence type="inferred from homology"/>
<dbReference type="NCBIfam" id="TIGR00377">
    <property type="entry name" value="ant_ant_sig"/>
    <property type="match status" value="1"/>
</dbReference>
<protein>
    <recommendedName>
        <fullName evidence="2">Anti-sigma factor antagonist</fullName>
    </recommendedName>
</protein>
<dbReference type="PANTHER" id="PTHR33495">
    <property type="entry name" value="ANTI-SIGMA FACTOR ANTAGONIST TM_1081-RELATED-RELATED"/>
    <property type="match status" value="1"/>
</dbReference>
<dbReference type="InterPro" id="IPR036513">
    <property type="entry name" value="STAS_dom_sf"/>
</dbReference>
<dbReference type="Proteomes" id="UP001499987">
    <property type="component" value="Unassembled WGS sequence"/>
</dbReference>
<dbReference type="SUPFAM" id="SSF52091">
    <property type="entry name" value="SpoIIaa-like"/>
    <property type="match status" value="1"/>
</dbReference>
<dbReference type="Gene3D" id="3.30.750.24">
    <property type="entry name" value="STAS domain"/>
    <property type="match status" value="1"/>
</dbReference>
<evidence type="ECO:0000256" key="1">
    <source>
        <dbReference type="ARBA" id="ARBA00009013"/>
    </source>
</evidence>
<evidence type="ECO:0000256" key="2">
    <source>
        <dbReference type="RuleBase" id="RU003749"/>
    </source>
</evidence>
<accession>A0ABN1TBP0</accession>
<feature type="domain" description="STAS" evidence="3">
    <location>
        <begin position="19"/>
        <end position="110"/>
    </location>
</feature>
<comment type="similarity">
    <text evidence="1 2">Belongs to the anti-sigma-factor antagonist family.</text>
</comment>
<sequence length="131" mass="13379">MGTGDTDQATGTATDAGVRTVVAAAFDGAVVCAVEGDLDLDGANAARPDLEAALAAAATTLCLDLAGVGFCDSSGLNLLLRLRTRARERDVRLVLCALPPQMRRLLAMTGADTVFAVLGSTAEFRGSGRQP</sequence>
<dbReference type="PROSITE" id="PS50801">
    <property type="entry name" value="STAS"/>
    <property type="match status" value="1"/>
</dbReference>
<dbReference type="EMBL" id="BAAALD010000007">
    <property type="protein sequence ID" value="GAA1073348.1"/>
    <property type="molecule type" value="Genomic_DNA"/>
</dbReference>
<dbReference type="CDD" id="cd07043">
    <property type="entry name" value="STAS_anti-anti-sigma_factors"/>
    <property type="match status" value="1"/>
</dbReference>